<dbReference type="AlphaFoldDB" id="B0C7D5"/>
<keyword evidence="2" id="KW-1185">Reference proteome</keyword>
<accession>B0C7D5</accession>
<evidence type="ECO:0000313" key="2">
    <source>
        <dbReference type="Proteomes" id="UP000000268"/>
    </source>
</evidence>
<dbReference type="EMBL" id="CP000828">
    <property type="protein sequence ID" value="ABW31219.1"/>
    <property type="molecule type" value="Genomic_DNA"/>
</dbReference>
<proteinExistence type="predicted"/>
<protein>
    <submittedName>
        <fullName evidence="1">Uncharacterized protein</fullName>
    </submittedName>
</protein>
<dbReference type="STRING" id="329726.AM1_6289"/>
<organism evidence="1 2">
    <name type="scientific">Acaryochloris marina (strain MBIC 11017)</name>
    <dbReference type="NCBI Taxonomy" id="329726"/>
    <lineage>
        <taxon>Bacteria</taxon>
        <taxon>Bacillati</taxon>
        <taxon>Cyanobacteriota</taxon>
        <taxon>Cyanophyceae</taxon>
        <taxon>Acaryochloridales</taxon>
        <taxon>Acaryochloridaceae</taxon>
        <taxon>Acaryochloris</taxon>
    </lineage>
</organism>
<dbReference type="HOGENOM" id="CLU_3303004_0_0_3"/>
<sequence>MSAISARYQTVDFTSNKLNNRNTSILATQDGHFLPKSIV</sequence>
<dbReference type="Proteomes" id="UP000000268">
    <property type="component" value="Chromosome"/>
</dbReference>
<evidence type="ECO:0000313" key="1">
    <source>
        <dbReference type="EMBL" id="ABW31219.1"/>
    </source>
</evidence>
<reference evidence="1 2" key="1">
    <citation type="journal article" date="2008" name="Proc. Natl. Acad. Sci. U.S.A.">
        <title>Niche adaptation and genome expansion in the chlorophyll d-producing cyanobacterium Acaryochloris marina.</title>
        <authorList>
            <person name="Swingley W.D."/>
            <person name="Chen M."/>
            <person name="Cheung P.C."/>
            <person name="Conrad A.L."/>
            <person name="Dejesa L.C."/>
            <person name="Hao J."/>
            <person name="Honchak B.M."/>
            <person name="Karbach L.E."/>
            <person name="Kurdoglu A."/>
            <person name="Lahiri S."/>
            <person name="Mastrian S.D."/>
            <person name="Miyashita H."/>
            <person name="Page L."/>
            <person name="Ramakrishna P."/>
            <person name="Satoh S."/>
            <person name="Sattley W.M."/>
            <person name="Shimada Y."/>
            <person name="Taylor H.L."/>
            <person name="Tomo T."/>
            <person name="Tsuchiya T."/>
            <person name="Wang Z.T."/>
            <person name="Raymond J."/>
            <person name="Mimuro M."/>
            <person name="Blankenship R.E."/>
            <person name="Touchman J.W."/>
        </authorList>
    </citation>
    <scope>NUCLEOTIDE SEQUENCE [LARGE SCALE GENOMIC DNA]</scope>
    <source>
        <strain evidence="2">MBIC 11017</strain>
    </source>
</reference>
<dbReference type="KEGG" id="amr:AM1_6289"/>
<gene>
    <name evidence="1" type="ordered locus">AM1_6289</name>
</gene>
<name>B0C7D5_ACAM1</name>